<protein>
    <submittedName>
        <fullName evidence="3">Kunitz-type serine protease inhibitor</fullName>
    </submittedName>
</protein>
<dbReference type="Gene3D" id="4.10.410.10">
    <property type="entry name" value="Pancreatic trypsin inhibitor Kunitz domain"/>
    <property type="match status" value="1"/>
</dbReference>
<sequence>MKTFLFLYLTLGIFSISVHADNDPSLQEVLIDLCMLPLPTEQEICSSRLSWYGYDAETRRCRHFVYGCGERRRNIFSSIIMCRRLCENLLNWR</sequence>
<dbReference type="PROSITE" id="PS50279">
    <property type="entry name" value="BPTI_KUNITZ_2"/>
    <property type="match status" value="1"/>
</dbReference>
<dbReference type="SMART" id="SM00131">
    <property type="entry name" value="KU"/>
    <property type="match status" value="1"/>
</dbReference>
<dbReference type="InterPro" id="IPR002223">
    <property type="entry name" value="Kunitz_BPTI"/>
</dbReference>
<dbReference type="SUPFAM" id="SSF57362">
    <property type="entry name" value="BPTI-like"/>
    <property type="match status" value="1"/>
</dbReference>
<proteinExistence type="evidence at transcript level"/>
<organism evidence="3">
    <name type="scientific">Argopecten irradians</name>
    <name type="common">Bay scallop</name>
    <name type="synonym">Aequipecten irradians</name>
    <dbReference type="NCBI Taxonomy" id="31199"/>
    <lineage>
        <taxon>Eukaryota</taxon>
        <taxon>Metazoa</taxon>
        <taxon>Spiralia</taxon>
        <taxon>Lophotrochozoa</taxon>
        <taxon>Mollusca</taxon>
        <taxon>Bivalvia</taxon>
        <taxon>Autobranchia</taxon>
        <taxon>Pteriomorphia</taxon>
        <taxon>Pectinida</taxon>
        <taxon>Pectinoidea</taxon>
        <taxon>Pectinidae</taxon>
        <taxon>Argopecten</taxon>
    </lineage>
</organism>
<reference evidence="3" key="1">
    <citation type="submission" date="2005-11" db="EMBL/GenBank/DDBJ databases">
        <title>Molecular cloning, characterization and expression of a novel Kunitz-type inhibitor gene in the bay scallops Argopecten irradians.</title>
        <authorList>
            <person name="Zhu L."/>
            <person name="Song L."/>
        </authorList>
    </citation>
    <scope>NUCLEOTIDE SEQUENCE</scope>
</reference>
<dbReference type="AlphaFoldDB" id="A1X863"/>
<dbReference type="InterPro" id="IPR036880">
    <property type="entry name" value="Kunitz_BPTI_sf"/>
</dbReference>
<feature type="signal peptide" evidence="1">
    <location>
        <begin position="1"/>
        <end position="20"/>
    </location>
</feature>
<dbReference type="EMBL" id="DQ302099">
    <property type="protein sequence ID" value="ABC02760.1"/>
    <property type="molecule type" value="mRNA"/>
</dbReference>
<dbReference type="CDD" id="cd00109">
    <property type="entry name" value="Kunitz-type"/>
    <property type="match status" value="1"/>
</dbReference>
<dbReference type="GO" id="GO:0004867">
    <property type="term" value="F:serine-type endopeptidase inhibitor activity"/>
    <property type="evidence" value="ECO:0007669"/>
    <property type="project" value="InterPro"/>
</dbReference>
<feature type="chain" id="PRO_5002640441" evidence="1">
    <location>
        <begin position="21"/>
        <end position="93"/>
    </location>
</feature>
<evidence type="ECO:0000313" key="3">
    <source>
        <dbReference type="EMBL" id="ABC02760.1"/>
    </source>
</evidence>
<accession>A1X863</accession>
<name>A1X863_ARGIR</name>
<dbReference type="Pfam" id="PF00014">
    <property type="entry name" value="Kunitz_BPTI"/>
    <property type="match status" value="1"/>
</dbReference>
<evidence type="ECO:0000259" key="2">
    <source>
        <dbReference type="PROSITE" id="PS50279"/>
    </source>
</evidence>
<keyword evidence="1" id="KW-0732">Signal</keyword>
<evidence type="ECO:0000256" key="1">
    <source>
        <dbReference type="SAM" id="SignalP"/>
    </source>
</evidence>
<feature type="domain" description="BPTI/Kunitz inhibitor" evidence="2">
    <location>
        <begin position="34"/>
        <end position="86"/>
    </location>
</feature>